<evidence type="ECO:0000259" key="7">
    <source>
        <dbReference type="Pfam" id="PF01266"/>
    </source>
</evidence>
<keyword evidence="6" id="KW-0812">Transmembrane</keyword>
<dbReference type="Pfam" id="PF26311">
    <property type="entry name" value="ETF-QO_FixC_C"/>
    <property type="match status" value="1"/>
</dbReference>
<dbReference type="Pfam" id="PF01266">
    <property type="entry name" value="DAO"/>
    <property type="match status" value="1"/>
</dbReference>
<proteinExistence type="inferred from homology"/>
<protein>
    <submittedName>
        <fullName evidence="10">Electron transfer flavoprotein-quinone oxidoreductase</fullName>
    </submittedName>
</protein>
<accession>A0A1M4XT57</accession>
<feature type="domain" description="ETF-QO/FixC ubiquinone-binding" evidence="8">
    <location>
        <begin position="216"/>
        <end position="290"/>
    </location>
</feature>
<evidence type="ECO:0000259" key="8">
    <source>
        <dbReference type="Pfam" id="PF21162"/>
    </source>
</evidence>
<dbReference type="AlphaFoldDB" id="A0A1M4XT57"/>
<keyword evidence="5" id="KW-0560">Oxidoreductase</keyword>
<keyword evidence="6" id="KW-1133">Transmembrane helix</keyword>
<evidence type="ECO:0000256" key="2">
    <source>
        <dbReference type="ARBA" id="ARBA00006796"/>
    </source>
</evidence>
<dbReference type="PANTHER" id="PTHR43624">
    <property type="entry name" value="ELECTRON TRANSFER FLAVOPROTEIN-QUINONE OXIDOREDUCTASE YDIS-RELATED"/>
    <property type="match status" value="1"/>
</dbReference>
<dbReference type="SUPFAM" id="SSF54373">
    <property type="entry name" value="FAD-linked reductases, C-terminal domain"/>
    <property type="match status" value="1"/>
</dbReference>
<feature type="transmembrane region" description="Helical" evidence="6">
    <location>
        <begin position="7"/>
        <end position="24"/>
    </location>
</feature>
<dbReference type="EMBL" id="FQUS01000004">
    <property type="protein sequence ID" value="SHE96747.1"/>
    <property type="molecule type" value="Genomic_DNA"/>
</dbReference>
<dbReference type="Proteomes" id="UP000184041">
    <property type="component" value="Unassembled WGS sequence"/>
</dbReference>
<keyword evidence="3" id="KW-0285">Flavoprotein</keyword>
<sequence length="441" mass="49472">MDEKFDCIIVGAGIAGLAAAMILARNNMKFLLIEKGDFAGAKNVSGGVLWGTDLARLVPEYWKEKDGGWERFINHRRLTFMDEQSTFSLDFKSSHFDEPPYSGVVVLRSKFDRWLAEKVQEAIDESDYAMESFIATNIKVDEVLMEDNKAMGIRTGDEEFHTDSVIIAEGVNNLLSRQVGLQDDYVPADHMLTGIKEVIRFDQKVLEDRFQLDGLSGMSNEFVGYATDGVEGGGFLYTNRDTISLGLVAGIKDMREKEKSPHDILNHFKEHPVIRDTIKGGEVVEYSAHVVSSGDKRVMPRQLYKDGVLLCGEAANLLINAGKAIQGMDFALRSGIIGAETIIKAKEQGDFSSRTLQEYRQALDDSYVMKDINNFQDAVHMLHSPEMYRDIPNLVCDFGRTFFTIDNQPTQKSRKLFSASVKKHSSYWDLIKIGFKGAKSL</sequence>
<dbReference type="InterPro" id="IPR006076">
    <property type="entry name" value="FAD-dep_OxRdtase"/>
</dbReference>
<evidence type="ECO:0000256" key="4">
    <source>
        <dbReference type="ARBA" id="ARBA00022827"/>
    </source>
</evidence>
<keyword evidence="11" id="KW-1185">Reference proteome</keyword>
<keyword evidence="4" id="KW-0274">FAD</keyword>
<comment type="similarity">
    <text evidence="2">Belongs to the ETF-QO/FixC family.</text>
</comment>
<feature type="domain" description="FAD dependent oxidoreductase" evidence="7">
    <location>
        <begin position="6"/>
        <end position="53"/>
    </location>
</feature>
<keyword evidence="6" id="KW-0472">Membrane</keyword>
<dbReference type="InterPro" id="IPR039651">
    <property type="entry name" value="FixC-like"/>
</dbReference>
<evidence type="ECO:0000256" key="3">
    <source>
        <dbReference type="ARBA" id="ARBA00022630"/>
    </source>
</evidence>
<organism evidence="10 11">
    <name type="scientific">Fodinibius roseus</name>
    <dbReference type="NCBI Taxonomy" id="1194090"/>
    <lineage>
        <taxon>Bacteria</taxon>
        <taxon>Pseudomonadati</taxon>
        <taxon>Balneolota</taxon>
        <taxon>Balneolia</taxon>
        <taxon>Balneolales</taxon>
        <taxon>Balneolaceae</taxon>
        <taxon>Fodinibius</taxon>
    </lineage>
</organism>
<evidence type="ECO:0000256" key="5">
    <source>
        <dbReference type="ARBA" id="ARBA00023002"/>
    </source>
</evidence>
<dbReference type="Gene3D" id="3.50.50.60">
    <property type="entry name" value="FAD/NAD(P)-binding domain"/>
    <property type="match status" value="1"/>
</dbReference>
<evidence type="ECO:0000256" key="6">
    <source>
        <dbReference type="SAM" id="Phobius"/>
    </source>
</evidence>
<dbReference type="Pfam" id="PF21162">
    <property type="entry name" value="ETFQO_UQ-bd"/>
    <property type="match status" value="1"/>
</dbReference>
<dbReference type="InterPro" id="IPR036188">
    <property type="entry name" value="FAD/NAD-bd_sf"/>
</dbReference>
<comment type="cofactor">
    <cofactor evidence="1">
        <name>FAD</name>
        <dbReference type="ChEBI" id="CHEBI:57692"/>
    </cofactor>
</comment>
<dbReference type="GO" id="GO:0016491">
    <property type="term" value="F:oxidoreductase activity"/>
    <property type="evidence" value="ECO:0007669"/>
    <property type="project" value="UniProtKB-KW"/>
</dbReference>
<dbReference type="InterPro" id="IPR059103">
    <property type="entry name" value="FixC-like_C"/>
</dbReference>
<dbReference type="OrthoDB" id="9806565at2"/>
<name>A0A1M4XT57_9BACT</name>
<dbReference type="SUPFAM" id="SSF51905">
    <property type="entry name" value="FAD/NAD(P)-binding domain"/>
    <property type="match status" value="1"/>
</dbReference>
<reference evidence="10 11" key="1">
    <citation type="submission" date="2016-11" db="EMBL/GenBank/DDBJ databases">
        <authorList>
            <person name="Jaros S."/>
            <person name="Januszkiewicz K."/>
            <person name="Wedrychowicz H."/>
        </authorList>
    </citation>
    <scope>NUCLEOTIDE SEQUENCE [LARGE SCALE GENOMIC DNA]</scope>
    <source>
        <strain evidence="10 11">DSM 21986</strain>
    </source>
</reference>
<evidence type="ECO:0000259" key="9">
    <source>
        <dbReference type="Pfam" id="PF26311"/>
    </source>
</evidence>
<feature type="domain" description="FixC-like C-terminal" evidence="9">
    <location>
        <begin position="380"/>
        <end position="440"/>
    </location>
</feature>
<dbReference type="InterPro" id="IPR049398">
    <property type="entry name" value="ETF-QO/FixC_UQ-bd"/>
</dbReference>
<dbReference type="PANTHER" id="PTHR43624:SF2">
    <property type="entry name" value="ELECTRON TRANSFER FLAVOPROTEIN-QUINONE OXIDOREDUCTASE YDIS-RELATED"/>
    <property type="match status" value="1"/>
</dbReference>
<gene>
    <name evidence="10" type="ORF">SAMN05443144_104213</name>
</gene>
<evidence type="ECO:0000256" key="1">
    <source>
        <dbReference type="ARBA" id="ARBA00001974"/>
    </source>
</evidence>
<dbReference type="STRING" id="1194090.SAMN05443144_104213"/>
<evidence type="ECO:0000313" key="10">
    <source>
        <dbReference type="EMBL" id="SHE96747.1"/>
    </source>
</evidence>
<dbReference type="RefSeq" id="WP_073060392.1">
    <property type="nucleotide sequence ID" value="NZ_FQUS01000004.1"/>
</dbReference>
<evidence type="ECO:0000313" key="11">
    <source>
        <dbReference type="Proteomes" id="UP000184041"/>
    </source>
</evidence>